<dbReference type="InterPro" id="IPR003660">
    <property type="entry name" value="HAMP_dom"/>
</dbReference>
<dbReference type="GO" id="GO:0007165">
    <property type="term" value="P:signal transduction"/>
    <property type="evidence" value="ECO:0007669"/>
    <property type="project" value="UniProtKB-KW"/>
</dbReference>
<organism evidence="6 7">
    <name type="scientific">Methanoplanus endosymbiosus</name>
    <dbReference type="NCBI Taxonomy" id="33865"/>
    <lineage>
        <taxon>Archaea</taxon>
        <taxon>Methanobacteriati</taxon>
        <taxon>Methanobacteriota</taxon>
        <taxon>Stenosarchaea group</taxon>
        <taxon>Methanomicrobia</taxon>
        <taxon>Methanomicrobiales</taxon>
        <taxon>Methanomicrobiaceae</taxon>
        <taxon>Methanoplanus</taxon>
    </lineage>
</organism>
<feature type="domain" description="HAMP" evidence="5">
    <location>
        <begin position="669"/>
        <end position="721"/>
    </location>
</feature>
<evidence type="ECO:0000256" key="1">
    <source>
        <dbReference type="ARBA" id="ARBA00022500"/>
    </source>
</evidence>
<name>A0A9E7TIS8_9EURY</name>
<proteinExistence type="inferred from homology"/>
<feature type="domain" description="HAMP" evidence="5">
    <location>
        <begin position="578"/>
        <end position="630"/>
    </location>
</feature>
<sequence length="1072" mass="116294">MGVNKADPSGSDSEFMEYNSDMSKDDYIKENADLKTQLRLARNFILALSKGENIEDITEEYSGNTEILKNNINETGAIINNVLNELNLITKSAIDGKLDTRGNSDEFPGGWGSIISKVNNTLDAVVGPLNVSAEYVERISRGDIPERITDNYNGDFNEIKNNLNLCIDAVNLLVEDTNMLAEAGVQGRLDTRADVSRHAGDFAAIIRGVNETLDAVVGPLNVSAEYVERISRGDIPERITDNYNGDFNEIKNNLNLCIDAVNLLVEDTNMLAEAGVQGRLDTRADVSRHAGDFAAIIRGVNETLDAVVGPLNVSAEYVERISRGDIPERITDNYNGDFNEIKNNLNLCIDAVNLLVEDTNMIAEAGVQGRLDTRADVSRHAGDFAAIIRGVNNTLDAVVGPLNVSAEYVERISRGDIPERITDNYNGDFNEIKNNLNLCIDAVNLLVEDTNTLAEAGVQGRLDTRADVSRHAGDFAAIIRGVNNTLDAVVGPLNVSAEYVERISRGDIPERITDNYNGDFNEIKNNLNLCIDAVNLLVEDTNMLAEAGVQGRLDTRADVSRHAGDFAAIIRGVNETLDAVVGPLNVSAEYVERISRGDIPERITDNYNGDFNEIKNNLNLCIDAVNLLVEDTNMLAEAGVQGRLDTRADVSRHAGDFAAIIRGVNETLDAVVGPLNVSAEYVERISRGDIPERITDNYNGDFNEIKNNLNLCIDAVNLLVEDTGMLTKAASEGKITIRADVSRHAGDFAEIVRGVNETLDAIVEPVKKVIDIANRVGISILDTTKGIDEVTRAIEQVAVNTQQTSEDSRRQIEYIEDAAREISDLSASIEEIASTSQEVKGSAEEVTSLGQEAKNLGNIANNKMQEVEKISLLSVKEIDALNEKMVEISNIIKLITDISNQTNLLALNAAIEAARAGEHGRGFAVVAGEVKNLAGDSKKATDNIEKLIIGIQKDSSKTAESMKSAYNEIQSGIESVNETIIALNSMVIGADNAGRAINEIAKATEDQADATNRVMQTMEKTTQVTHKNMKRIEDIAALTEEVSASSEEVGSGADEVAGMAEDLKKSVEVFKV</sequence>
<dbReference type="Gene3D" id="1.10.287.950">
    <property type="entry name" value="Methyl-accepting chemotaxis protein"/>
    <property type="match status" value="1"/>
</dbReference>
<dbReference type="PROSITE" id="PS50885">
    <property type="entry name" value="HAMP"/>
    <property type="match status" value="7"/>
</dbReference>
<feature type="domain" description="HAMP" evidence="5">
    <location>
        <begin position="396"/>
        <end position="448"/>
    </location>
</feature>
<dbReference type="InterPro" id="IPR004089">
    <property type="entry name" value="MCPsignal_dom"/>
</dbReference>
<keyword evidence="7" id="KW-1185">Reference proteome</keyword>
<dbReference type="SUPFAM" id="SSF58104">
    <property type="entry name" value="Methyl-accepting chemotaxis protein (MCP) signaling domain"/>
    <property type="match status" value="2"/>
</dbReference>
<dbReference type="EMBL" id="CP096115">
    <property type="protein sequence ID" value="UUX92878.1"/>
    <property type="molecule type" value="Genomic_DNA"/>
</dbReference>
<dbReference type="PROSITE" id="PS50111">
    <property type="entry name" value="CHEMOTAXIS_TRANSDUC_2"/>
    <property type="match status" value="1"/>
</dbReference>
<gene>
    <name evidence="6" type="ORF">L6E24_01750</name>
</gene>
<dbReference type="Pfam" id="PF18947">
    <property type="entry name" value="HAMP_2"/>
    <property type="match status" value="8"/>
</dbReference>
<dbReference type="Pfam" id="PF00015">
    <property type="entry name" value="MCPsignal"/>
    <property type="match status" value="1"/>
</dbReference>
<evidence type="ECO:0000313" key="7">
    <source>
        <dbReference type="Proteomes" id="UP001060368"/>
    </source>
</evidence>
<reference evidence="6" key="1">
    <citation type="submission" date="2022-04" db="EMBL/GenBank/DDBJ databases">
        <title>Complete genome of Methanoplanus endosymbiosus DSM 3599.</title>
        <authorList>
            <person name="Chen S.-C."/>
            <person name="You Y.-T."/>
            <person name="Zhou Y.-Z."/>
            <person name="Lai M.-C."/>
        </authorList>
    </citation>
    <scope>NUCLEOTIDE SEQUENCE</scope>
    <source>
        <strain evidence="6">DSM 3599</strain>
    </source>
</reference>
<dbReference type="GeneID" id="74306379"/>
<dbReference type="GO" id="GO:0006935">
    <property type="term" value="P:chemotaxis"/>
    <property type="evidence" value="ECO:0007669"/>
    <property type="project" value="UniProtKB-KW"/>
</dbReference>
<evidence type="ECO:0000256" key="3">
    <source>
        <dbReference type="PROSITE-ProRule" id="PRU00284"/>
    </source>
</evidence>
<accession>A0A9E7TIS8</accession>
<dbReference type="GO" id="GO:0016020">
    <property type="term" value="C:membrane"/>
    <property type="evidence" value="ECO:0007669"/>
    <property type="project" value="InterPro"/>
</dbReference>
<evidence type="ECO:0000259" key="5">
    <source>
        <dbReference type="PROSITE" id="PS50885"/>
    </source>
</evidence>
<dbReference type="SMART" id="SM00283">
    <property type="entry name" value="MA"/>
    <property type="match status" value="1"/>
</dbReference>
<dbReference type="AlphaFoldDB" id="A0A9E7TIS8"/>
<evidence type="ECO:0000313" key="6">
    <source>
        <dbReference type="EMBL" id="UUX92878.1"/>
    </source>
</evidence>
<dbReference type="CDD" id="cd11386">
    <property type="entry name" value="MCP_signal"/>
    <property type="match status" value="1"/>
</dbReference>
<keyword evidence="3" id="KW-0807">Transducer</keyword>
<feature type="domain" description="HAMP" evidence="5">
    <location>
        <begin position="487"/>
        <end position="539"/>
    </location>
</feature>
<dbReference type="PANTHER" id="PTHR43531">
    <property type="entry name" value="PROTEIN ICFG"/>
    <property type="match status" value="1"/>
</dbReference>
<dbReference type="KEGG" id="mend:L6E24_01750"/>
<dbReference type="RefSeq" id="WP_257743022.1">
    <property type="nucleotide sequence ID" value="NZ_CP096115.1"/>
</dbReference>
<feature type="domain" description="HAMP" evidence="5">
    <location>
        <begin position="305"/>
        <end position="357"/>
    </location>
</feature>
<feature type="domain" description="Methyl-accepting transducer" evidence="4">
    <location>
        <begin position="786"/>
        <end position="1022"/>
    </location>
</feature>
<feature type="domain" description="HAMP" evidence="5">
    <location>
        <begin position="214"/>
        <end position="266"/>
    </location>
</feature>
<keyword evidence="1" id="KW-0145">Chemotaxis</keyword>
<feature type="domain" description="HAMP" evidence="5">
    <location>
        <begin position="123"/>
        <end position="175"/>
    </location>
</feature>
<dbReference type="PANTHER" id="PTHR43531:SF11">
    <property type="entry name" value="METHYL-ACCEPTING CHEMOTAXIS PROTEIN 3"/>
    <property type="match status" value="1"/>
</dbReference>
<protein>
    <submittedName>
        <fullName evidence="6">Methyl-accepting chemotaxis protein</fullName>
    </submittedName>
</protein>
<comment type="similarity">
    <text evidence="2">Belongs to the methyl-accepting chemotaxis (MCP) protein family.</text>
</comment>
<dbReference type="Gene3D" id="1.20.120.1530">
    <property type="match status" value="4"/>
</dbReference>
<evidence type="ECO:0000256" key="2">
    <source>
        <dbReference type="ARBA" id="ARBA00029447"/>
    </source>
</evidence>
<dbReference type="InterPro" id="IPR051310">
    <property type="entry name" value="MCP_chemotaxis"/>
</dbReference>
<dbReference type="SMART" id="SM00304">
    <property type="entry name" value="HAMP"/>
    <property type="match status" value="7"/>
</dbReference>
<dbReference type="Proteomes" id="UP001060368">
    <property type="component" value="Chromosome"/>
</dbReference>
<evidence type="ECO:0000259" key="4">
    <source>
        <dbReference type="PROSITE" id="PS50111"/>
    </source>
</evidence>